<dbReference type="SUPFAM" id="SSF53335">
    <property type="entry name" value="S-adenosyl-L-methionine-dependent methyltransferases"/>
    <property type="match status" value="1"/>
</dbReference>
<dbReference type="Gene3D" id="1.10.10.10">
    <property type="entry name" value="Winged helix-like DNA-binding domain superfamily/Winged helix DNA-binding domain"/>
    <property type="match status" value="1"/>
</dbReference>
<dbReference type="SUPFAM" id="SSF46785">
    <property type="entry name" value="Winged helix' DNA-binding domain"/>
    <property type="match status" value="1"/>
</dbReference>
<dbReference type="OrthoDB" id="9766840at2"/>
<dbReference type="PIRSF" id="PIRSF005739">
    <property type="entry name" value="O-mtase"/>
    <property type="match status" value="1"/>
</dbReference>
<organism evidence="6 7">
    <name type="scientific">Marinomonas spartinae</name>
    <dbReference type="NCBI Taxonomy" id="1792290"/>
    <lineage>
        <taxon>Bacteria</taxon>
        <taxon>Pseudomonadati</taxon>
        <taxon>Pseudomonadota</taxon>
        <taxon>Gammaproteobacteria</taxon>
        <taxon>Oceanospirillales</taxon>
        <taxon>Oceanospirillaceae</taxon>
        <taxon>Marinomonas</taxon>
    </lineage>
</organism>
<keyword evidence="3" id="KW-0949">S-adenosyl-L-methionine</keyword>
<proteinExistence type="predicted"/>
<dbReference type="PROSITE" id="PS51683">
    <property type="entry name" value="SAM_OMT_II"/>
    <property type="match status" value="1"/>
</dbReference>
<dbReference type="STRING" id="1792290.MSP8886_03192"/>
<evidence type="ECO:0000256" key="3">
    <source>
        <dbReference type="ARBA" id="ARBA00022691"/>
    </source>
</evidence>
<feature type="active site" description="Proton acceptor" evidence="4">
    <location>
        <position position="246"/>
    </location>
</feature>
<dbReference type="EMBL" id="FLOB01000008">
    <property type="protein sequence ID" value="SBS34866.1"/>
    <property type="molecule type" value="Genomic_DNA"/>
</dbReference>
<dbReference type="CDD" id="cd02440">
    <property type="entry name" value="AdoMet_MTases"/>
    <property type="match status" value="1"/>
</dbReference>
<dbReference type="EC" id="2.1.1.-" evidence="6"/>
<gene>
    <name evidence="6" type="primary">tcmN</name>
    <name evidence="6" type="ORF">MSP8886_03192</name>
</gene>
<evidence type="ECO:0000256" key="4">
    <source>
        <dbReference type="PIRSR" id="PIRSR005739-1"/>
    </source>
</evidence>
<dbReference type="PANTHER" id="PTHR43712:SF2">
    <property type="entry name" value="O-METHYLTRANSFERASE CICE"/>
    <property type="match status" value="1"/>
</dbReference>
<dbReference type="InterPro" id="IPR001077">
    <property type="entry name" value="COMT_C"/>
</dbReference>
<sequence length="340" mass="38146">MKTMESIGKISEMMMLPLAAKSLNVAAEIGVADIINESTIHIETLSESMEVDKVILLNLIKVTSLFGFFTIDSDGYVKNSDYSMFLTTDHPQSMRQFCRLFGHEYYNAYDGLLHTTKTTNSGFKHIYSKTLYEYLDDTPDRALVYDLAMRDFSRPVGKEITKTFAEMFSNSKKIIDIGGGSGVITIEVLKQFGHLTGCIFDREDVCTRNKDHLPKSVRDRITLHPGDFFDSVPSGYDVYILKNVLHNWNDQSSSSILKTISRSIGNGRLLIVEPIVTKKEDSPRLIFNALFQSVICEDGTHPRDTLDIESLVNATGFTIARAEKLLTGHTAFELVKPSSL</sequence>
<dbReference type="GO" id="GO:0008171">
    <property type="term" value="F:O-methyltransferase activity"/>
    <property type="evidence" value="ECO:0007669"/>
    <property type="project" value="InterPro"/>
</dbReference>
<evidence type="ECO:0000256" key="1">
    <source>
        <dbReference type="ARBA" id="ARBA00022603"/>
    </source>
</evidence>
<dbReference type="InterPro" id="IPR036390">
    <property type="entry name" value="WH_DNA-bd_sf"/>
</dbReference>
<evidence type="ECO:0000259" key="5">
    <source>
        <dbReference type="Pfam" id="PF00891"/>
    </source>
</evidence>
<dbReference type="Gene3D" id="1.10.287.1350">
    <property type="match status" value="1"/>
</dbReference>
<protein>
    <submittedName>
        <fullName evidence="6">Multifunctional cyclase-dehydratase-3-O-methyl transferase TcmN</fullName>
        <ecNumber evidence="6">2.1.1.-</ecNumber>
    </submittedName>
</protein>
<dbReference type="Pfam" id="PF00891">
    <property type="entry name" value="Methyltransf_2"/>
    <property type="match status" value="1"/>
</dbReference>
<dbReference type="PANTHER" id="PTHR43712">
    <property type="entry name" value="PUTATIVE (AFU_ORTHOLOGUE AFUA_4G14580)-RELATED"/>
    <property type="match status" value="1"/>
</dbReference>
<dbReference type="AlphaFoldDB" id="A0A1A8TPA2"/>
<dbReference type="RefSeq" id="WP_067018187.1">
    <property type="nucleotide sequence ID" value="NZ_FLOB01000008.1"/>
</dbReference>
<dbReference type="InterPro" id="IPR016461">
    <property type="entry name" value="COMT-like"/>
</dbReference>
<reference evidence="6 7" key="1">
    <citation type="submission" date="2016-06" db="EMBL/GenBank/DDBJ databases">
        <authorList>
            <person name="Kjaerup R.B."/>
            <person name="Dalgaard T.S."/>
            <person name="Juul-Madsen H.R."/>
        </authorList>
    </citation>
    <scope>NUCLEOTIDE SEQUENCE [LARGE SCALE GENOMIC DNA]</scope>
    <source>
        <strain evidence="6 7">CECT 8886</strain>
    </source>
</reference>
<dbReference type="InterPro" id="IPR029063">
    <property type="entry name" value="SAM-dependent_MTases_sf"/>
</dbReference>
<name>A0A1A8TPA2_9GAMM</name>
<dbReference type="Proteomes" id="UP000092544">
    <property type="component" value="Unassembled WGS sequence"/>
</dbReference>
<feature type="domain" description="O-methyltransferase C-terminal" evidence="5">
    <location>
        <begin position="121"/>
        <end position="317"/>
    </location>
</feature>
<keyword evidence="1 6" id="KW-0489">Methyltransferase</keyword>
<keyword evidence="7" id="KW-1185">Reference proteome</keyword>
<evidence type="ECO:0000313" key="7">
    <source>
        <dbReference type="Proteomes" id="UP000092544"/>
    </source>
</evidence>
<evidence type="ECO:0000313" key="6">
    <source>
        <dbReference type="EMBL" id="SBS34866.1"/>
    </source>
</evidence>
<keyword evidence="2 6" id="KW-0808">Transferase</keyword>
<dbReference type="Gene3D" id="3.40.50.150">
    <property type="entry name" value="Vaccinia Virus protein VP39"/>
    <property type="match status" value="1"/>
</dbReference>
<dbReference type="GO" id="GO:0032259">
    <property type="term" value="P:methylation"/>
    <property type="evidence" value="ECO:0007669"/>
    <property type="project" value="UniProtKB-KW"/>
</dbReference>
<evidence type="ECO:0000256" key="2">
    <source>
        <dbReference type="ARBA" id="ARBA00022679"/>
    </source>
</evidence>
<dbReference type="InterPro" id="IPR036388">
    <property type="entry name" value="WH-like_DNA-bd_sf"/>
</dbReference>
<accession>A0A1A8TPA2</accession>